<proteinExistence type="predicted"/>
<feature type="non-terminal residue" evidence="2">
    <location>
        <position position="1"/>
    </location>
</feature>
<dbReference type="InterPro" id="IPR003615">
    <property type="entry name" value="HNH_nuc"/>
</dbReference>
<dbReference type="GO" id="GO:0003676">
    <property type="term" value="F:nucleic acid binding"/>
    <property type="evidence" value="ECO:0007669"/>
    <property type="project" value="InterPro"/>
</dbReference>
<accession>A0A0F9LM91</accession>
<comment type="caution">
    <text evidence="2">The sequence shown here is derived from an EMBL/GenBank/DDBJ whole genome shotgun (WGS) entry which is preliminary data.</text>
</comment>
<reference evidence="2" key="1">
    <citation type="journal article" date="2015" name="Nature">
        <title>Complex archaea that bridge the gap between prokaryotes and eukaryotes.</title>
        <authorList>
            <person name="Spang A."/>
            <person name="Saw J.H."/>
            <person name="Jorgensen S.L."/>
            <person name="Zaremba-Niedzwiedzka K."/>
            <person name="Martijn J."/>
            <person name="Lind A.E."/>
            <person name="van Eijk R."/>
            <person name="Schleper C."/>
            <person name="Guy L."/>
            <person name="Ettema T.J."/>
        </authorList>
    </citation>
    <scope>NUCLEOTIDE SEQUENCE</scope>
</reference>
<evidence type="ECO:0000313" key="2">
    <source>
        <dbReference type="EMBL" id="KKM96179.1"/>
    </source>
</evidence>
<dbReference type="InterPro" id="IPR002711">
    <property type="entry name" value="HNH"/>
</dbReference>
<dbReference type="AlphaFoldDB" id="A0A0F9LM91"/>
<name>A0A0F9LM91_9ZZZZ</name>
<dbReference type="Pfam" id="PF01844">
    <property type="entry name" value="HNH"/>
    <property type="match status" value="1"/>
</dbReference>
<dbReference type="CDD" id="cd00085">
    <property type="entry name" value="HNHc"/>
    <property type="match status" value="1"/>
</dbReference>
<gene>
    <name evidence="2" type="ORF">LCGC14_1180790</name>
</gene>
<protein>
    <recommendedName>
        <fullName evidence="1">HNH domain-containing protein</fullName>
    </recommendedName>
</protein>
<evidence type="ECO:0000259" key="1">
    <source>
        <dbReference type="Pfam" id="PF01844"/>
    </source>
</evidence>
<dbReference type="GO" id="GO:0004519">
    <property type="term" value="F:endonuclease activity"/>
    <property type="evidence" value="ECO:0007669"/>
    <property type="project" value="InterPro"/>
</dbReference>
<sequence length="117" mass="13455">VRVCDRCSALDKIENHHKRHKADGGSDGDANLRALCMGCHDYQHAIDATLKVIGIEEARLKVLYRRLEVIEDENPPLLVRERGYTSYWDTYKKGIPSFADKWRCSSVFEYVSEEAPQ</sequence>
<organism evidence="2">
    <name type="scientific">marine sediment metagenome</name>
    <dbReference type="NCBI Taxonomy" id="412755"/>
    <lineage>
        <taxon>unclassified sequences</taxon>
        <taxon>metagenomes</taxon>
        <taxon>ecological metagenomes</taxon>
    </lineage>
</organism>
<dbReference type="EMBL" id="LAZR01005914">
    <property type="protein sequence ID" value="KKM96179.1"/>
    <property type="molecule type" value="Genomic_DNA"/>
</dbReference>
<feature type="domain" description="HNH" evidence="1">
    <location>
        <begin position="4"/>
        <end position="44"/>
    </location>
</feature>
<dbReference type="GO" id="GO:0008270">
    <property type="term" value="F:zinc ion binding"/>
    <property type="evidence" value="ECO:0007669"/>
    <property type="project" value="InterPro"/>
</dbReference>